<protein>
    <submittedName>
        <fullName evidence="1">Uncharacterized protein</fullName>
    </submittedName>
</protein>
<reference evidence="1" key="1">
    <citation type="submission" date="2015-06" db="UniProtKB">
        <authorList>
            <consortium name="EnsemblPlants"/>
        </authorList>
    </citation>
    <scope>IDENTIFICATION</scope>
</reference>
<dbReference type="eggNOG" id="KOG2274">
    <property type="taxonomic scope" value="Eukaryota"/>
</dbReference>
<evidence type="ECO:0000313" key="2">
    <source>
        <dbReference type="Proteomes" id="UP000007306"/>
    </source>
</evidence>
<dbReference type="HOGENOM" id="CLU_2504474_0_0_1"/>
<organism evidence="1 2">
    <name type="scientific">Oryza glaberrima</name>
    <name type="common">African rice</name>
    <dbReference type="NCBI Taxonomy" id="4538"/>
    <lineage>
        <taxon>Eukaryota</taxon>
        <taxon>Viridiplantae</taxon>
        <taxon>Streptophyta</taxon>
        <taxon>Embryophyta</taxon>
        <taxon>Tracheophyta</taxon>
        <taxon>Spermatophyta</taxon>
        <taxon>Magnoliopsida</taxon>
        <taxon>Liliopsida</taxon>
        <taxon>Poales</taxon>
        <taxon>Poaceae</taxon>
        <taxon>BOP clade</taxon>
        <taxon>Oryzoideae</taxon>
        <taxon>Oryzeae</taxon>
        <taxon>Oryzinae</taxon>
        <taxon>Oryza</taxon>
    </lineage>
</organism>
<proteinExistence type="predicted"/>
<evidence type="ECO:0000313" key="1">
    <source>
        <dbReference type="EnsemblPlants" id="ORGLA06G0098700.1"/>
    </source>
</evidence>
<keyword evidence="2" id="KW-1185">Reference proteome</keyword>
<dbReference type="STRING" id="4538.I1Q1H4"/>
<dbReference type="AlphaFoldDB" id="I1Q1H4"/>
<dbReference type="Proteomes" id="UP000007306">
    <property type="component" value="Chromosome 6"/>
</dbReference>
<sequence length="86" mass="9634">MQIFSLLADTLAEIQEQAVGDEDDCEEDSDWEEIQNGDSSIPHDMIYSASVPSNAKPSVEHLNAMAKVFDEVSQWLVMLLCNVLLY</sequence>
<dbReference type="Gramene" id="ORGLA06G0098700.1">
    <property type="protein sequence ID" value="ORGLA06G0098700.1"/>
    <property type="gene ID" value="ORGLA06G0098700"/>
</dbReference>
<reference evidence="1 2" key="2">
    <citation type="submission" date="2018-04" db="EMBL/GenBank/DDBJ databases">
        <title>OglaRS2 (Oryza glaberrima Reference Sequence Version 2).</title>
        <authorList>
            <person name="Zhang J."/>
            <person name="Kudrna D."/>
            <person name="Lee S."/>
            <person name="Talag J."/>
            <person name="Rajasekar S."/>
            <person name="Wing R.A."/>
        </authorList>
    </citation>
    <scope>NUCLEOTIDE SEQUENCE [LARGE SCALE GENOMIC DNA]</scope>
    <source>
        <strain evidence="1 2">cv. IRGC 96717</strain>
    </source>
</reference>
<name>I1Q1H4_ORYGL</name>
<accession>I1Q1H4</accession>
<dbReference type="EnsemblPlants" id="ORGLA06G0098700.1">
    <property type="protein sequence ID" value="ORGLA06G0098700.1"/>
    <property type="gene ID" value="ORGLA06G0098700"/>
</dbReference>